<evidence type="ECO:0000313" key="11">
    <source>
        <dbReference type="EMBL" id="KAJ3704018.1"/>
    </source>
</evidence>
<dbReference type="InterPro" id="IPR001739">
    <property type="entry name" value="Methyl_CpG_DNA-bd"/>
</dbReference>
<feature type="domain" description="CW-type" evidence="10">
    <location>
        <begin position="23"/>
        <end position="85"/>
    </location>
</feature>
<dbReference type="PROSITE" id="PS50982">
    <property type="entry name" value="MBD"/>
    <property type="match status" value="1"/>
</dbReference>
<dbReference type="GO" id="GO:0003677">
    <property type="term" value="F:DNA binding"/>
    <property type="evidence" value="ECO:0007669"/>
    <property type="project" value="UniProtKB-KW"/>
</dbReference>
<dbReference type="Proteomes" id="UP001210211">
    <property type="component" value="Unassembled WGS sequence"/>
</dbReference>
<keyword evidence="6" id="KW-0238">DNA-binding</keyword>
<evidence type="ECO:0000256" key="1">
    <source>
        <dbReference type="ARBA" id="ARBA00004123"/>
    </source>
</evidence>
<evidence type="ECO:0000256" key="2">
    <source>
        <dbReference type="ARBA" id="ARBA00022723"/>
    </source>
</evidence>
<gene>
    <name evidence="11" type="ORF">LUZ61_007723</name>
</gene>
<evidence type="ECO:0008006" key="13">
    <source>
        <dbReference type="Google" id="ProtNLM"/>
    </source>
</evidence>
<dbReference type="InterPro" id="IPR011124">
    <property type="entry name" value="Znf_CW"/>
</dbReference>
<evidence type="ECO:0000256" key="3">
    <source>
        <dbReference type="ARBA" id="ARBA00022771"/>
    </source>
</evidence>
<evidence type="ECO:0000256" key="8">
    <source>
        <dbReference type="ARBA" id="ARBA00023242"/>
    </source>
</evidence>
<sequence length="180" mass="20416">MEATNQQQPIFANSRKITKLALASEVPKIVKQAAQCVVCSKWRLVPTVEAYELVRAHATIYPFICQHARMWGCIVNCTDEQDVFPETDESLFWALDVPNIPVPPPGWKRIVSTRNQGDFNSKFCDVRYHAPPPRQEGFSLLSRAEIDAFLRALPEYGGKGVSMECFSFKCPKPLRVRTDN</sequence>
<reference evidence="11 12" key="1">
    <citation type="journal article" date="2022" name="Cell">
        <title>Repeat-based holocentromeres influence genome architecture and karyotype evolution.</title>
        <authorList>
            <person name="Hofstatter P.G."/>
            <person name="Thangavel G."/>
            <person name="Lux T."/>
            <person name="Neumann P."/>
            <person name="Vondrak T."/>
            <person name="Novak P."/>
            <person name="Zhang M."/>
            <person name="Costa L."/>
            <person name="Castellani M."/>
            <person name="Scott A."/>
            <person name="Toegelov H."/>
            <person name="Fuchs J."/>
            <person name="Mata-Sucre Y."/>
            <person name="Dias Y."/>
            <person name="Vanzela A.L.L."/>
            <person name="Huettel B."/>
            <person name="Almeida C.C.S."/>
            <person name="Simkova H."/>
            <person name="Souza G."/>
            <person name="Pedrosa-Harand A."/>
            <person name="Macas J."/>
            <person name="Mayer K.F.X."/>
            <person name="Houben A."/>
            <person name="Marques A."/>
        </authorList>
    </citation>
    <scope>NUCLEOTIDE SEQUENCE [LARGE SCALE GENOMIC DNA]</scope>
    <source>
        <strain evidence="11">RhyTen1mFocal</strain>
    </source>
</reference>
<name>A0AAD5ZU69_9POAL</name>
<evidence type="ECO:0000256" key="5">
    <source>
        <dbReference type="ARBA" id="ARBA00023015"/>
    </source>
</evidence>
<keyword evidence="5" id="KW-0805">Transcription regulation</keyword>
<keyword evidence="2" id="KW-0479">Metal-binding</keyword>
<keyword evidence="12" id="KW-1185">Reference proteome</keyword>
<dbReference type="GO" id="GO:0008270">
    <property type="term" value="F:zinc ion binding"/>
    <property type="evidence" value="ECO:0007669"/>
    <property type="project" value="UniProtKB-KW"/>
</dbReference>
<evidence type="ECO:0000256" key="4">
    <source>
        <dbReference type="ARBA" id="ARBA00022833"/>
    </source>
</evidence>
<feature type="domain" description="MBD" evidence="9">
    <location>
        <begin position="93"/>
        <end position="173"/>
    </location>
</feature>
<dbReference type="PANTHER" id="PTHR12396:SF0">
    <property type="entry name" value="METHYL-CPG BINDING DOMAIN PROTEIN-LIKE, ISOFORM C"/>
    <property type="match status" value="1"/>
</dbReference>
<dbReference type="GO" id="GO:0005634">
    <property type="term" value="C:nucleus"/>
    <property type="evidence" value="ECO:0007669"/>
    <property type="project" value="UniProtKB-SubCell"/>
</dbReference>
<dbReference type="AlphaFoldDB" id="A0AAD5ZU69"/>
<keyword evidence="7" id="KW-0804">Transcription</keyword>
<accession>A0AAD5ZU69</accession>
<evidence type="ECO:0000313" key="12">
    <source>
        <dbReference type="Proteomes" id="UP001210211"/>
    </source>
</evidence>
<protein>
    <recommendedName>
        <fullName evidence="13">CW-type domain-containing protein</fullName>
    </recommendedName>
</protein>
<comment type="subcellular location">
    <subcellularLocation>
        <location evidence="1">Nucleus</location>
    </subcellularLocation>
</comment>
<evidence type="ECO:0000259" key="10">
    <source>
        <dbReference type="PROSITE" id="PS51050"/>
    </source>
</evidence>
<evidence type="ECO:0000256" key="6">
    <source>
        <dbReference type="ARBA" id="ARBA00023125"/>
    </source>
</evidence>
<dbReference type="EMBL" id="JAMRDG010000001">
    <property type="protein sequence ID" value="KAJ3704018.1"/>
    <property type="molecule type" value="Genomic_DNA"/>
</dbReference>
<evidence type="ECO:0000259" key="9">
    <source>
        <dbReference type="PROSITE" id="PS50982"/>
    </source>
</evidence>
<dbReference type="PROSITE" id="PS51050">
    <property type="entry name" value="ZF_CW"/>
    <property type="match status" value="1"/>
</dbReference>
<dbReference type="InterPro" id="IPR016177">
    <property type="entry name" value="DNA-bd_dom_sf"/>
</dbReference>
<organism evidence="11 12">
    <name type="scientific">Rhynchospora tenuis</name>
    <dbReference type="NCBI Taxonomy" id="198213"/>
    <lineage>
        <taxon>Eukaryota</taxon>
        <taxon>Viridiplantae</taxon>
        <taxon>Streptophyta</taxon>
        <taxon>Embryophyta</taxon>
        <taxon>Tracheophyta</taxon>
        <taxon>Spermatophyta</taxon>
        <taxon>Magnoliopsida</taxon>
        <taxon>Liliopsida</taxon>
        <taxon>Poales</taxon>
        <taxon>Cyperaceae</taxon>
        <taxon>Cyperoideae</taxon>
        <taxon>Rhynchosporeae</taxon>
        <taxon>Rhynchospora</taxon>
    </lineage>
</organism>
<dbReference type="Gene3D" id="3.30.890.10">
    <property type="entry name" value="Methyl-cpg-binding Protein 2, Chain A"/>
    <property type="match status" value="1"/>
</dbReference>
<evidence type="ECO:0000256" key="7">
    <source>
        <dbReference type="ARBA" id="ARBA00023163"/>
    </source>
</evidence>
<keyword evidence="4" id="KW-0862">Zinc</keyword>
<keyword evidence="3" id="KW-0863">Zinc-finger</keyword>
<dbReference type="SUPFAM" id="SSF54171">
    <property type="entry name" value="DNA-binding domain"/>
    <property type="match status" value="1"/>
</dbReference>
<proteinExistence type="predicted"/>
<comment type="caution">
    <text evidence="11">The sequence shown here is derived from an EMBL/GenBank/DDBJ whole genome shotgun (WGS) entry which is preliminary data.</text>
</comment>
<dbReference type="PANTHER" id="PTHR12396">
    <property type="entry name" value="METHYL-CPG BINDING PROTEIN, MBD"/>
    <property type="match status" value="1"/>
</dbReference>
<keyword evidence="8" id="KW-0539">Nucleus</keyword>